<keyword evidence="4 8" id="KW-0479">Metal-binding</keyword>
<feature type="binding site" description="axial binding residue" evidence="8">
    <location>
        <position position="1950"/>
    </location>
    <ligand>
        <name>heme</name>
        <dbReference type="ChEBI" id="CHEBI:30413"/>
    </ligand>
    <ligandPart>
        <name>Fe</name>
        <dbReference type="ChEBI" id="CHEBI:18248"/>
    </ligandPart>
</feature>
<dbReference type="PRINTS" id="PR00465">
    <property type="entry name" value="EP450IV"/>
</dbReference>
<dbReference type="GO" id="GO:0015031">
    <property type="term" value="P:protein transport"/>
    <property type="evidence" value="ECO:0007669"/>
    <property type="project" value="UniProtKB-KW"/>
</dbReference>
<feature type="domain" description="Mon2/Sec7/BIG1-like HUS" evidence="9">
    <location>
        <begin position="214"/>
        <end position="372"/>
    </location>
</feature>
<protein>
    <submittedName>
        <fullName evidence="11">Endocytosis and vacuole integrity protein</fullName>
    </submittedName>
</protein>
<evidence type="ECO:0000256" key="4">
    <source>
        <dbReference type="ARBA" id="ARBA00022723"/>
    </source>
</evidence>
<dbReference type="InterPro" id="IPR036396">
    <property type="entry name" value="Cyt_P450_sf"/>
</dbReference>
<evidence type="ECO:0000256" key="6">
    <source>
        <dbReference type="ARBA" id="ARBA00023002"/>
    </source>
</evidence>
<dbReference type="GO" id="GO:0004497">
    <property type="term" value="F:monooxygenase activity"/>
    <property type="evidence" value="ECO:0007669"/>
    <property type="project" value="InterPro"/>
</dbReference>
<dbReference type="EMBL" id="CP119879">
    <property type="protein sequence ID" value="WFD35614.1"/>
    <property type="molecule type" value="Genomic_DNA"/>
</dbReference>
<feature type="domain" description="Mon2/Sec7/BIG1-like dimerisation and cyclophilin-binding" evidence="10">
    <location>
        <begin position="5"/>
        <end position="177"/>
    </location>
</feature>
<evidence type="ECO:0000256" key="3">
    <source>
        <dbReference type="ARBA" id="ARBA00022448"/>
    </source>
</evidence>
<dbReference type="InterPro" id="IPR032691">
    <property type="entry name" value="Mon2/Sec7/BIG1-like_HUS"/>
</dbReference>
<dbReference type="GO" id="GO:0005506">
    <property type="term" value="F:iron ion binding"/>
    <property type="evidence" value="ECO:0007669"/>
    <property type="project" value="InterPro"/>
</dbReference>
<dbReference type="SUPFAM" id="SSF48371">
    <property type="entry name" value="ARM repeat"/>
    <property type="match status" value="1"/>
</dbReference>
<evidence type="ECO:0000313" key="12">
    <source>
        <dbReference type="Proteomes" id="UP001219933"/>
    </source>
</evidence>
<organism evidence="11 12">
    <name type="scientific">Malassezia cuniculi</name>
    <dbReference type="NCBI Taxonomy" id="948313"/>
    <lineage>
        <taxon>Eukaryota</taxon>
        <taxon>Fungi</taxon>
        <taxon>Dikarya</taxon>
        <taxon>Basidiomycota</taxon>
        <taxon>Ustilaginomycotina</taxon>
        <taxon>Malasseziomycetes</taxon>
        <taxon>Malasseziales</taxon>
        <taxon>Malasseziaceae</taxon>
        <taxon>Malassezia</taxon>
    </lineage>
</organism>
<dbReference type="Proteomes" id="UP001219933">
    <property type="component" value="Chromosome 3"/>
</dbReference>
<dbReference type="Pfam" id="PF16213">
    <property type="entry name" value="DCB"/>
    <property type="match status" value="1"/>
</dbReference>
<proteinExistence type="inferred from homology"/>
<reference evidence="11" key="1">
    <citation type="submission" date="2023-03" db="EMBL/GenBank/DDBJ databases">
        <title>Mating type loci evolution in Malassezia.</title>
        <authorList>
            <person name="Coelho M.A."/>
        </authorList>
    </citation>
    <scope>NUCLEOTIDE SEQUENCE</scope>
    <source>
        <strain evidence="11">CBS 11721</strain>
    </source>
</reference>
<keyword evidence="12" id="KW-1185">Reference proteome</keyword>
<dbReference type="GO" id="GO:0016705">
    <property type="term" value="F:oxidoreductase activity, acting on paired donors, with incorporation or reduction of molecular oxygen"/>
    <property type="evidence" value="ECO:0007669"/>
    <property type="project" value="InterPro"/>
</dbReference>
<dbReference type="InterPro" id="IPR002403">
    <property type="entry name" value="Cyt_P450_E_grp-IV"/>
</dbReference>
<dbReference type="GO" id="GO:0005794">
    <property type="term" value="C:Golgi apparatus"/>
    <property type="evidence" value="ECO:0007669"/>
    <property type="project" value="UniProtKB-ARBA"/>
</dbReference>
<dbReference type="PANTHER" id="PTHR24305:SF166">
    <property type="entry name" value="CYTOCHROME P450 12A4, MITOCHONDRIAL-RELATED"/>
    <property type="match status" value="1"/>
</dbReference>
<dbReference type="Pfam" id="PF12783">
    <property type="entry name" value="Sec7-like_HUS"/>
    <property type="match status" value="1"/>
</dbReference>
<dbReference type="Pfam" id="PF00067">
    <property type="entry name" value="p450"/>
    <property type="match status" value="1"/>
</dbReference>
<evidence type="ECO:0000256" key="2">
    <source>
        <dbReference type="ARBA" id="ARBA00010617"/>
    </source>
</evidence>
<dbReference type="InterPro" id="IPR016024">
    <property type="entry name" value="ARM-type_fold"/>
</dbReference>
<dbReference type="InterPro" id="IPR032629">
    <property type="entry name" value="DCB_dom"/>
</dbReference>
<keyword evidence="5" id="KW-0653">Protein transport</keyword>
<evidence type="ECO:0000259" key="9">
    <source>
        <dbReference type="Pfam" id="PF12783"/>
    </source>
</evidence>
<dbReference type="GO" id="GO:0020037">
    <property type="term" value="F:heme binding"/>
    <property type="evidence" value="ECO:0007669"/>
    <property type="project" value="InterPro"/>
</dbReference>
<evidence type="ECO:0000256" key="8">
    <source>
        <dbReference type="PIRSR" id="PIRSR602403-1"/>
    </source>
</evidence>
<dbReference type="Gene3D" id="1.10.630.10">
    <property type="entry name" value="Cytochrome P450"/>
    <property type="match status" value="1"/>
</dbReference>
<comment type="similarity">
    <text evidence="2">Belongs to the cytochrome P450 family.</text>
</comment>
<accession>A0AAF0EW13</accession>
<dbReference type="SUPFAM" id="SSF48264">
    <property type="entry name" value="Cytochrome P450"/>
    <property type="match status" value="1"/>
</dbReference>
<comment type="cofactor">
    <cofactor evidence="1 8">
        <name>heme</name>
        <dbReference type="ChEBI" id="CHEBI:30413"/>
    </cofactor>
</comment>
<evidence type="ECO:0000256" key="1">
    <source>
        <dbReference type="ARBA" id="ARBA00001971"/>
    </source>
</evidence>
<keyword evidence="7 8" id="KW-0408">Iron</keyword>
<evidence type="ECO:0000259" key="10">
    <source>
        <dbReference type="Pfam" id="PF16213"/>
    </source>
</evidence>
<dbReference type="PRINTS" id="PR00385">
    <property type="entry name" value="P450"/>
</dbReference>
<keyword evidence="6" id="KW-0560">Oxidoreductase</keyword>
<keyword evidence="8" id="KW-0349">Heme</keyword>
<sequence length="2007" mass="216608">MPLRIAAELQALASEARRKHPDVRHAADAAATALREPNALEKLRAETRPPAEHTLLAPLLLAFATRTPRIVLPAQTALHRCIVVQALPDDTIQTVLDALHDLVATQRIDVDAQLKVLQIASALLTAYASVTAERLSSTLMLCFNLYAHARVAVVSSTAAATLRQNIMTVFDKVADEDALLSSLAEGGEDAAAAAPLPALKAKTPDGEVDLFPCAADAYQLLNDLRALANGEAAQFLPLATLSRTFVLELLESVLTSHAPLFAGNPEPHPELLYVLRSSICPLLLKSLSDPPAFPSYVRTMRLVLLLLQQFSTELVLEIEILLRMLLQMIRRDAQDGRPHWHRILALEVVNTLCADGRFTRRVWNWYDAQQGTPEAPAPVFKHLLEALYDVSVEVAPALDRDTELVSALEQAEPVATANAPSFSTLYGAAAGVASAAVASVRTATEGLLSVRAEPLAASSAPGVALIDQLDKPDAPILGSAALPHTYLAHLAVWSHVLLAQSLAHLVLRRFVGAGTPRTLTDEAMADTDGKAALGMLPRCVETTGGDLAFFLTVRCSDYLYDQVLIALANLASAAGAAGLHKERDRLITTLTHVALPKGTGNNAPRALAPRSLACAAALAGVAMLLADTLDSGWAAVLECLCLVSSQVGARVQETSAEKLTAFFPPPGTASDEVRGAVPHLLTPTVLAAAALQKRIAAVFARGASLEDEHAFDAFCAALTHLASGNVAAERALEELDDVLETGTERLAAQRPEGTWRTVVESLFAIAGNDDVSADRRIYAGKLLDRLLYAALRHGGSDAQQRSIFEALSRQASLEQSASNTALALRKSALELMLRILETHAQKITAWDVVFDMCSDATAAPAPIVKAAFSCIQLICTDHLGQLDDSKLRMCMACIPKFSMQAADMNIALAANGMLWEITTEIQRRDDASRADLWLYVLGELRAVAHAPHADVRNGAIANLFQLLLQFSASLGHKDWPRVIDQVLFPLLTSLEDHSTIEWRASRVLAFQGIGRILSELLVPVFLQDATAMESLKKAFFSHVGHAAKTAPPDVAQAALDALLATLPEDGYRGPNAGAWYAAAAAECTQVAESLHSASTLAQALVLAQVISRNACREPDILRGAGAPRIVDAATKCMAHGLQRADTGASNQLNKLMGTVYSVLDAIDQVGGSHALVVRSCTDICAAAFVALDGATSRPVTTLRAQLAGGALERLDAHLNMWLHPPTLYDVDVVLGVFDLLEKRIVQDEGPLWERQVRVLCTCAQLGSVVQQCKDLFFARIVTLVEQATANAGSDDAHDAHILLILATLETYVLPSADTGVMLERCIHWLVDRTKLYDFFGVKSEKDMAEVRQSSAGTRLATVPVSRERVPYLAWDTCVALATRRDSKLAALVTQHMVPRMADILTCYAADHRVSGGFPMSRLRIEEVLCVIRALMRFAEQGTKLPELIAPLYQVATLPTPPGMLPQKATCGTSIVPLDRAALPSGIPDEICERPAKESFLTGNVPSFLRRDVVSVFLDWMTEYGGAVRFYGILGEPRLMISDPAALEHVLHTRVYSYSKARLAAHTLSSIMGHGLIVSEGDIHRRQKRAIQPGFSAQSIKNVSPVFLRCAELLAEHISSRISIDGHSSLVDMHALTSSATLDALGEAALGLEFGALANASAKQNGELHNMHPLPRALNHSLSIATRSSMWLNILGSATMLFPVLENLPVGVNSKEFLHATGVLHGIASDVVSRAKADVLHTADGAYHAADKGIRKDDERPDLLAVLLRANKNASNTAQKTSVLDRATLSDQEMVGQVSTFIFAGHETTSTQITWLLLQLARNPQAQGRLRNAIHAAREQRGLAREDRPLTCDELAEIPYLDWCLRESLRLDGAIHTTSRIASENDVIPLSDGRRIAVAKGTLVLVPLNSISRDPKLWGDDAHKFVPERWENPPLGARVFPRVGGVSFLQGPRACMGSNFALAEMRAFIGTLISQFSFECDGRAIVPKRWLVSRPYEPARKRDGCVLRVAYA</sequence>
<dbReference type="InterPro" id="IPR001128">
    <property type="entry name" value="Cyt_P450"/>
</dbReference>
<name>A0AAF0EW13_9BASI</name>
<dbReference type="PANTHER" id="PTHR24305">
    <property type="entry name" value="CYTOCHROME P450"/>
    <property type="match status" value="1"/>
</dbReference>
<gene>
    <name evidence="11" type="primary">MON2</name>
    <name evidence="11" type="ORF">MCUN1_002472</name>
</gene>
<evidence type="ECO:0000256" key="5">
    <source>
        <dbReference type="ARBA" id="ARBA00022927"/>
    </source>
</evidence>
<dbReference type="InterPro" id="IPR050121">
    <property type="entry name" value="Cytochrome_P450_monoxygenase"/>
</dbReference>
<evidence type="ECO:0000313" key="11">
    <source>
        <dbReference type="EMBL" id="WFD35614.1"/>
    </source>
</evidence>
<keyword evidence="3" id="KW-0813">Transport</keyword>
<evidence type="ECO:0000256" key="7">
    <source>
        <dbReference type="ARBA" id="ARBA00023004"/>
    </source>
</evidence>